<organism evidence="2 3">
    <name type="scientific">Echinicola pacifica</name>
    <dbReference type="NCBI Taxonomy" id="346377"/>
    <lineage>
        <taxon>Bacteria</taxon>
        <taxon>Pseudomonadati</taxon>
        <taxon>Bacteroidota</taxon>
        <taxon>Cytophagia</taxon>
        <taxon>Cytophagales</taxon>
        <taxon>Cyclobacteriaceae</taxon>
        <taxon>Echinicola</taxon>
    </lineage>
</organism>
<dbReference type="EMBL" id="BMWX01000001">
    <property type="protein sequence ID" value="GGZ12720.1"/>
    <property type="molecule type" value="Genomic_DNA"/>
</dbReference>
<dbReference type="Proteomes" id="UP000619457">
    <property type="component" value="Unassembled WGS sequence"/>
</dbReference>
<sequence length="240" mass="26745">MAQDIGIISYNIHHGADLNGKSRLGEMAEFISSQKAQLVGLQEVDSVCLRSGMVDQLQQIAKHTDMHYAFARHFAYDGGAYGLGILSSYPLENIKNDRILSIRANGEKSTLALLSAEITLSTGKKVRFATVHLALDQPTRIVQIQQIIELLGDDLPLILTGDLNTEPDTEEIKLLETKYLLTHSKDQFTFPVHSPTKKIDFILLSHSDFEQSSAPLVFDQISYSDHLPLRSTVRLKPTFP</sequence>
<reference evidence="2" key="2">
    <citation type="submission" date="2020-09" db="EMBL/GenBank/DDBJ databases">
        <authorList>
            <person name="Sun Q."/>
            <person name="Kim S."/>
        </authorList>
    </citation>
    <scope>NUCLEOTIDE SEQUENCE</scope>
    <source>
        <strain evidence="2">KCTC 12368</strain>
    </source>
</reference>
<reference evidence="2" key="1">
    <citation type="journal article" date="2014" name="Int. J. Syst. Evol. Microbiol.">
        <title>Complete genome sequence of Corynebacterium casei LMG S-19264T (=DSM 44701T), isolated from a smear-ripened cheese.</title>
        <authorList>
            <consortium name="US DOE Joint Genome Institute (JGI-PGF)"/>
            <person name="Walter F."/>
            <person name="Albersmeier A."/>
            <person name="Kalinowski J."/>
            <person name="Ruckert C."/>
        </authorList>
    </citation>
    <scope>NUCLEOTIDE SEQUENCE</scope>
    <source>
        <strain evidence="2">KCTC 12368</strain>
    </source>
</reference>
<dbReference type="GO" id="GO:0006506">
    <property type="term" value="P:GPI anchor biosynthetic process"/>
    <property type="evidence" value="ECO:0007669"/>
    <property type="project" value="TreeGrafter"/>
</dbReference>
<accession>A0A918PKG2</accession>
<comment type="caution">
    <text evidence="2">The sequence shown here is derived from an EMBL/GenBank/DDBJ whole genome shotgun (WGS) entry which is preliminary data.</text>
</comment>
<dbReference type="GO" id="GO:0016020">
    <property type="term" value="C:membrane"/>
    <property type="evidence" value="ECO:0007669"/>
    <property type="project" value="GOC"/>
</dbReference>
<dbReference type="PANTHER" id="PTHR14859:SF15">
    <property type="entry name" value="ENDONUCLEASE_EXONUCLEASE_PHOSPHATASE DOMAIN-CONTAINING PROTEIN"/>
    <property type="match status" value="1"/>
</dbReference>
<dbReference type="AlphaFoldDB" id="A0A918PKG2"/>
<dbReference type="Gene3D" id="3.60.10.10">
    <property type="entry name" value="Endonuclease/exonuclease/phosphatase"/>
    <property type="match status" value="1"/>
</dbReference>
<dbReference type="InterPro" id="IPR051916">
    <property type="entry name" value="GPI-anchor_lipid_remodeler"/>
</dbReference>
<dbReference type="SUPFAM" id="SSF56219">
    <property type="entry name" value="DNase I-like"/>
    <property type="match status" value="1"/>
</dbReference>
<evidence type="ECO:0000313" key="3">
    <source>
        <dbReference type="Proteomes" id="UP000619457"/>
    </source>
</evidence>
<gene>
    <name evidence="2" type="ORF">GCM10007049_00510</name>
</gene>
<dbReference type="PANTHER" id="PTHR14859">
    <property type="entry name" value="CALCOFLUOR WHITE HYPERSENSITIVE PROTEIN PRECURSOR"/>
    <property type="match status" value="1"/>
</dbReference>
<feature type="domain" description="Endonuclease/exonuclease/phosphatase" evidence="1">
    <location>
        <begin position="8"/>
        <end position="226"/>
    </location>
</feature>
<name>A0A918PKG2_9BACT</name>
<dbReference type="Pfam" id="PF03372">
    <property type="entry name" value="Exo_endo_phos"/>
    <property type="match status" value="1"/>
</dbReference>
<proteinExistence type="predicted"/>
<keyword evidence="3" id="KW-1185">Reference proteome</keyword>
<evidence type="ECO:0000259" key="1">
    <source>
        <dbReference type="Pfam" id="PF03372"/>
    </source>
</evidence>
<dbReference type="InterPro" id="IPR036691">
    <property type="entry name" value="Endo/exonu/phosph_ase_sf"/>
</dbReference>
<protein>
    <submittedName>
        <fullName evidence="2">Metallophosphoesterase</fullName>
    </submittedName>
</protein>
<dbReference type="GO" id="GO:0003824">
    <property type="term" value="F:catalytic activity"/>
    <property type="evidence" value="ECO:0007669"/>
    <property type="project" value="InterPro"/>
</dbReference>
<evidence type="ECO:0000313" key="2">
    <source>
        <dbReference type="EMBL" id="GGZ12720.1"/>
    </source>
</evidence>
<dbReference type="InterPro" id="IPR005135">
    <property type="entry name" value="Endo/exonuclease/phosphatase"/>
</dbReference>